<comment type="similarity">
    <text evidence="1">Belongs to the CdaR family.</text>
</comment>
<gene>
    <name evidence="5" type="ORF">CEQ21_05100</name>
</gene>
<protein>
    <recommendedName>
        <fullName evidence="7">Carbohydrate diacid regulator</fullName>
    </recommendedName>
</protein>
<evidence type="ECO:0000313" key="6">
    <source>
        <dbReference type="Proteomes" id="UP000319837"/>
    </source>
</evidence>
<evidence type="ECO:0000259" key="4">
    <source>
        <dbReference type="Pfam" id="PF17853"/>
    </source>
</evidence>
<feature type="domain" description="Putative sugar diacid recognition" evidence="2">
    <location>
        <begin position="4"/>
        <end position="136"/>
    </location>
</feature>
<dbReference type="AlphaFoldDB" id="A0A553STJ0"/>
<dbReference type="PANTHER" id="PTHR33744:SF15">
    <property type="entry name" value="CARBOHYDRATE DIACID REGULATOR"/>
    <property type="match status" value="1"/>
</dbReference>
<dbReference type="Pfam" id="PF05651">
    <property type="entry name" value="Diacid_rec"/>
    <property type="match status" value="1"/>
</dbReference>
<evidence type="ECO:0008006" key="7">
    <source>
        <dbReference type="Google" id="ProtNLM"/>
    </source>
</evidence>
<organism evidence="5 6">
    <name type="scientific">Niallia circulans</name>
    <name type="common">Bacillus circulans</name>
    <dbReference type="NCBI Taxonomy" id="1397"/>
    <lineage>
        <taxon>Bacteria</taxon>
        <taxon>Bacillati</taxon>
        <taxon>Bacillota</taxon>
        <taxon>Bacilli</taxon>
        <taxon>Bacillales</taxon>
        <taxon>Bacillaceae</taxon>
        <taxon>Niallia</taxon>
    </lineage>
</organism>
<dbReference type="InterPro" id="IPR051448">
    <property type="entry name" value="CdaR-like_regulators"/>
</dbReference>
<dbReference type="InterPro" id="IPR042070">
    <property type="entry name" value="PucR_C-HTH_sf"/>
</dbReference>
<proteinExistence type="inferred from homology"/>
<evidence type="ECO:0000256" key="1">
    <source>
        <dbReference type="ARBA" id="ARBA00006754"/>
    </source>
</evidence>
<dbReference type="Pfam" id="PF13556">
    <property type="entry name" value="HTH_30"/>
    <property type="match status" value="1"/>
</dbReference>
<dbReference type="PANTHER" id="PTHR33744">
    <property type="entry name" value="CARBOHYDRATE DIACID REGULATOR"/>
    <property type="match status" value="1"/>
</dbReference>
<sequence length="373" mass="42663">MKYLDKRLAQEIVNRTMTIINWNINVMNEKGIIIASGDERRVDAVHEGALKVIETQAGFEIDNTEITQFHGVKAGINLPIKSFDKVVGVIGITGDPAEIRNYGELVKMAAEMIIQQAFLMEEMQWDERLKEELVTKLLDGKESFDSLFFDRAKRLGIDVSIPRAAVIIASKDKARVFKSLRSKLLKDDLHVVHQQYIILLKKIDLKDGLWNEAATKLELEKWAYYFQNHAGIPVKFALGSYHSGMDGLSVSYKEAVHALKVGKKLYPDTRLYFSKDSKLPIFLSQAQELGLSVSIESYVEYFKKHDKKGELLETLLMYVEENGDVNKVAGKLFIHRNTLRYRLERINELTGKDPRKLKELVELYLSVLQNQLS</sequence>
<reference evidence="6" key="1">
    <citation type="submission" date="2018-10" db="EMBL/GenBank/DDBJ databases">
        <title>FDA dAtabase for Regulatory Grade micrObial Sequences (FDA-ARGOS): Supporting development and validation of Infectious Disease Dx tests.</title>
        <authorList>
            <person name="Minogue T."/>
            <person name="Wolcott M."/>
            <person name="Wasieloski L."/>
            <person name="Aguilar W."/>
            <person name="Moore D."/>
            <person name="Tallon L."/>
            <person name="Sadzewicz L."/>
            <person name="Sengamalay N."/>
            <person name="Ott S."/>
            <person name="Godinez A."/>
            <person name="Nagaraj S."/>
            <person name="Vavikolanu K."/>
            <person name="Vyas G."/>
            <person name="Nadendla S."/>
            <person name="George J."/>
            <person name="Sichtig H."/>
        </authorList>
    </citation>
    <scope>NUCLEOTIDE SEQUENCE [LARGE SCALE GENOMIC DNA]</scope>
    <source>
        <strain evidence="6">FDAARGOS_343</strain>
    </source>
</reference>
<dbReference type="Gene3D" id="1.10.10.2840">
    <property type="entry name" value="PucR C-terminal helix-turn-helix domain"/>
    <property type="match status" value="1"/>
</dbReference>
<dbReference type="InterPro" id="IPR025736">
    <property type="entry name" value="PucR_C-HTH_dom"/>
</dbReference>
<comment type="caution">
    <text evidence="5">The sequence shown here is derived from an EMBL/GenBank/DDBJ whole genome shotgun (WGS) entry which is preliminary data.</text>
</comment>
<feature type="domain" description="CdaR GGDEF-like" evidence="4">
    <location>
        <begin position="146"/>
        <end position="261"/>
    </location>
</feature>
<accession>A0A553STJ0</accession>
<feature type="domain" description="PucR C-terminal helix-turn-helix" evidence="3">
    <location>
        <begin position="311"/>
        <end position="367"/>
    </location>
</feature>
<dbReference type="InterPro" id="IPR008599">
    <property type="entry name" value="Diacid_rec"/>
</dbReference>
<evidence type="ECO:0000313" key="5">
    <source>
        <dbReference type="EMBL" id="TRZ40315.1"/>
    </source>
</evidence>
<evidence type="ECO:0000259" key="3">
    <source>
        <dbReference type="Pfam" id="PF13556"/>
    </source>
</evidence>
<evidence type="ECO:0000259" key="2">
    <source>
        <dbReference type="Pfam" id="PF05651"/>
    </source>
</evidence>
<dbReference type="RefSeq" id="WP_185763710.1">
    <property type="nucleotide sequence ID" value="NZ_RIBP01000001.1"/>
</dbReference>
<dbReference type="Pfam" id="PF17853">
    <property type="entry name" value="GGDEF_2"/>
    <property type="match status" value="1"/>
</dbReference>
<name>A0A553STJ0_NIACI</name>
<dbReference type="EMBL" id="RIBP01000001">
    <property type="protein sequence ID" value="TRZ40315.1"/>
    <property type="molecule type" value="Genomic_DNA"/>
</dbReference>
<dbReference type="InterPro" id="IPR041522">
    <property type="entry name" value="CdaR_GGDEF"/>
</dbReference>
<dbReference type="Proteomes" id="UP000319837">
    <property type="component" value="Unassembled WGS sequence"/>
</dbReference>